<comment type="caution">
    <text evidence="1">The sequence shown here is derived from an EMBL/GenBank/DDBJ whole genome shotgun (WGS) entry which is preliminary data.</text>
</comment>
<reference evidence="1" key="1">
    <citation type="submission" date="2022-11" db="EMBL/GenBank/DDBJ databases">
        <authorList>
            <person name="Hyden B.L."/>
            <person name="Feng K."/>
            <person name="Yates T."/>
            <person name="Jawdy S."/>
            <person name="Smart L.B."/>
            <person name="Muchero W."/>
        </authorList>
    </citation>
    <scope>NUCLEOTIDE SEQUENCE</scope>
    <source>
        <tissue evidence="1">Shoot tip</tissue>
    </source>
</reference>
<gene>
    <name evidence="1" type="ORF">OIU79_022113</name>
</gene>
<keyword evidence="2" id="KW-1185">Reference proteome</keyword>
<accession>A0A9Q0WF27</accession>
<dbReference type="AlphaFoldDB" id="A0A9Q0WF27"/>
<name>A0A9Q0WF27_SALPP</name>
<protein>
    <submittedName>
        <fullName evidence="1">Uncharacterized protein</fullName>
    </submittedName>
</protein>
<organism evidence="1 2">
    <name type="scientific">Salix purpurea</name>
    <name type="common">Purple osier willow</name>
    <dbReference type="NCBI Taxonomy" id="77065"/>
    <lineage>
        <taxon>Eukaryota</taxon>
        <taxon>Viridiplantae</taxon>
        <taxon>Streptophyta</taxon>
        <taxon>Embryophyta</taxon>
        <taxon>Tracheophyta</taxon>
        <taxon>Spermatophyta</taxon>
        <taxon>Magnoliopsida</taxon>
        <taxon>eudicotyledons</taxon>
        <taxon>Gunneridae</taxon>
        <taxon>Pentapetalae</taxon>
        <taxon>rosids</taxon>
        <taxon>fabids</taxon>
        <taxon>Malpighiales</taxon>
        <taxon>Salicaceae</taxon>
        <taxon>Saliceae</taxon>
        <taxon>Salix</taxon>
    </lineage>
</organism>
<dbReference type="Proteomes" id="UP001151532">
    <property type="component" value="Chromosome 4"/>
</dbReference>
<reference evidence="1" key="2">
    <citation type="journal article" date="2023" name="Int. J. Mol. Sci.">
        <title>De Novo Assembly and Annotation of 11 Diverse Shrub Willow (Salix) Genomes Reveals Novel Gene Organization in Sex-Linked Regions.</title>
        <authorList>
            <person name="Hyden B."/>
            <person name="Feng K."/>
            <person name="Yates T.B."/>
            <person name="Jawdy S."/>
            <person name="Cereghino C."/>
            <person name="Smart L.B."/>
            <person name="Muchero W."/>
        </authorList>
    </citation>
    <scope>NUCLEOTIDE SEQUENCE</scope>
    <source>
        <tissue evidence="1">Shoot tip</tissue>
    </source>
</reference>
<evidence type="ECO:0000313" key="1">
    <source>
        <dbReference type="EMBL" id="KAJ6766081.1"/>
    </source>
</evidence>
<sequence length="40" mass="4727">MDVSIGYGAVLHGLIIWLDCCFFDRWLPYLVLLLKNWNEV</sequence>
<evidence type="ECO:0000313" key="2">
    <source>
        <dbReference type="Proteomes" id="UP001151532"/>
    </source>
</evidence>
<proteinExistence type="predicted"/>
<dbReference type="EMBL" id="JAPFFK010000004">
    <property type="protein sequence ID" value="KAJ6766081.1"/>
    <property type="molecule type" value="Genomic_DNA"/>
</dbReference>